<dbReference type="AlphaFoldDB" id="A0A0C2MHV8"/>
<gene>
    <name evidence="1" type="ORF">RF11_03444</name>
</gene>
<sequence length="111" mass="12778">MDGMLEIDERVFEKLYIFFLGYSTKTQNCTSFLKGDTGALCLLAIHNYELKHFDETALVNGFITSCRNINKFENCSILTGLAGYLLSLQIMCHHTYRKLINIQKFDQVLIN</sequence>
<dbReference type="Proteomes" id="UP000031668">
    <property type="component" value="Unassembled WGS sequence"/>
</dbReference>
<reference evidence="1 2" key="1">
    <citation type="journal article" date="2014" name="Genome Biol. Evol.">
        <title>The genome of the myxosporean Thelohanellus kitauei shows adaptations to nutrient acquisition within its fish host.</title>
        <authorList>
            <person name="Yang Y."/>
            <person name="Xiong J."/>
            <person name="Zhou Z."/>
            <person name="Huo F."/>
            <person name="Miao W."/>
            <person name="Ran C."/>
            <person name="Liu Y."/>
            <person name="Zhang J."/>
            <person name="Feng J."/>
            <person name="Wang M."/>
            <person name="Wang M."/>
            <person name="Wang L."/>
            <person name="Yao B."/>
        </authorList>
    </citation>
    <scope>NUCLEOTIDE SEQUENCE [LARGE SCALE GENOMIC DNA]</scope>
    <source>
        <strain evidence="1">Wuqing</strain>
    </source>
</reference>
<accession>A0A0C2MHV8</accession>
<organism evidence="1 2">
    <name type="scientific">Thelohanellus kitauei</name>
    <name type="common">Myxosporean</name>
    <dbReference type="NCBI Taxonomy" id="669202"/>
    <lineage>
        <taxon>Eukaryota</taxon>
        <taxon>Metazoa</taxon>
        <taxon>Cnidaria</taxon>
        <taxon>Myxozoa</taxon>
        <taxon>Myxosporea</taxon>
        <taxon>Bivalvulida</taxon>
        <taxon>Platysporina</taxon>
        <taxon>Myxobolidae</taxon>
        <taxon>Thelohanellus</taxon>
    </lineage>
</organism>
<dbReference type="EMBL" id="JWZT01004484">
    <property type="protein sequence ID" value="KII63975.1"/>
    <property type="molecule type" value="Genomic_DNA"/>
</dbReference>
<dbReference type="GO" id="GO:0005975">
    <property type="term" value="P:carbohydrate metabolic process"/>
    <property type="evidence" value="ECO:0007669"/>
    <property type="project" value="InterPro"/>
</dbReference>
<proteinExistence type="predicted"/>
<keyword evidence="2" id="KW-1185">Reference proteome</keyword>
<comment type="caution">
    <text evidence="1">The sequence shown here is derived from an EMBL/GenBank/DDBJ whole genome shotgun (WGS) entry which is preliminary data.</text>
</comment>
<dbReference type="SUPFAM" id="SSF158745">
    <property type="entry name" value="LanC-like"/>
    <property type="match status" value="1"/>
</dbReference>
<protein>
    <submittedName>
        <fullName evidence="1">Uncharacterized protein</fullName>
    </submittedName>
</protein>
<dbReference type="Gene3D" id="1.50.10.10">
    <property type="match status" value="1"/>
</dbReference>
<dbReference type="InterPro" id="IPR012341">
    <property type="entry name" value="6hp_glycosidase-like_sf"/>
</dbReference>
<name>A0A0C2MHV8_THEKT</name>
<evidence type="ECO:0000313" key="1">
    <source>
        <dbReference type="EMBL" id="KII63975.1"/>
    </source>
</evidence>
<evidence type="ECO:0000313" key="2">
    <source>
        <dbReference type="Proteomes" id="UP000031668"/>
    </source>
</evidence>